<keyword evidence="3" id="KW-1185">Reference proteome</keyword>
<proteinExistence type="predicted"/>
<dbReference type="Proteomes" id="UP001432039">
    <property type="component" value="Chromosome"/>
</dbReference>
<evidence type="ECO:0000313" key="2">
    <source>
        <dbReference type="EMBL" id="WUQ10267.1"/>
    </source>
</evidence>
<gene>
    <name evidence="2" type="ORF">OG517_01795</name>
</gene>
<organism evidence="2 3">
    <name type="scientific">Streptomyces virginiae</name>
    <name type="common">Streptomyces cinnamonensis</name>
    <dbReference type="NCBI Taxonomy" id="1961"/>
    <lineage>
        <taxon>Bacteria</taxon>
        <taxon>Bacillati</taxon>
        <taxon>Actinomycetota</taxon>
        <taxon>Actinomycetes</taxon>
        <taxon>Kitasatosporales</taxon>
        <taxon>Streptomycetaceae</taxon>
        <taxon>Streptomyces</taxon>
    </lineage>
</organism>
<dbReference type="PANTHER" id="PTHR30007">
    <property type="entry name" value="PHP DOMAIN PROTEIN"/>
    <property type="match status" value="1"/>
</dbReference>
<evidence type="ECO:0000259" key="1">
    <source>
        <dbReference type="Pfam" id="PF01609"/>
    </source>
</evidence>
<sequence length="88" mass="10286">MWADGGYAGRLVGLARDALRIALTVVKRSDDTTGFVVLPKRWLVERTFAWLMRSRRPARDYEARTDSAEAMIRWSMSMVMSRRLARWH</sequence>
<feature type="domain" description="Transposase IS4-like" evidence="1">
    <location>
        <begin position="3"/>
        <end position="78"/>
    </location>
</feature>
<dbReference type="PANTHER" id="PTHR30007:SF0">
    <property type="entry name" value="TRANSPOSASE"/>
    <property type="match status" value="1"/>
</dbReference>
<dbReference type="Pfam" id="PF01609">
    <property type="entry name" value="DDE_Tnp_1"/>
    <property type="match status" value="1"/>
</dbReference>
<protein>
    <recommendedName>
        <fullName evidence="1">Transposase IS4-like domain-containing protein</fullName>
    </recommendedName>
</protein>
<reference evidence="2" key="1">
    <citation type="submission" date="2022-10" db="EMBL/GenBank/DDBJ databases">
        <title>The complete genomes of actinobacterial strains from the NBC collection.</title>
        <authorList>
            <person name="Joergensen T.S."/>
            <person name="Alvarez Arevalo M."/>
            <person name="Sterndorff E.B."/>
            <person name="Faurdal D."/>
            <person name="Vuksanovic O."/>
            <person name="Mourched A.-S."/>
            <person name="Charusanti P."/>
            <person name="Shaw S."/>
            <person name="Blin K."/>
            <person name="Weber T."/>
        </authorList>
    </citation>
    <scope>NUCLEOTIDE SEQUENCE</scope>
    <source>
        <strain evidence="2">NBC_00248</strain>
    </source>
</reference>
<dbReference type="EMBL" id="CP108090">
    <property type="protein sequence ID" value="WUQ10267.1"/>
    <property type="molecule type" value="Genomic_DNA"/>
</dbReference>
<dbReference type="InterPro" id="IPR002559">
    <property type="entry name" value="Transposase_11"/>
</dbReference>
<name>A0ABZ1T4S7_STRVG</name>
<evidence type="ECO:0000313" key="3">
    <source>
        <dbReference type="Proteomes" id="UP001432039"/>
    </source>
</evidence>
<dbReference type="RefSeq" id="WP_328959829.1">
    <property type="nucleotide sequence ID" value="NZ_CP108090.1"/>
</dbReference>
<accession>A0ABZ1T4S7</accession>